<dbReference type="OrthoDB" id="695450at2759"/>
<dbReference type="Gene3D" id="3.40.395.10">
    <property type="entry name" value="Adenoviral Proteinase, Chain A"/>
    <property type="match status" value="1"/>
</dbReference>
<dbReference type="PANTHER" id="PTHR34835">
    <property type="entry name" value="OS07G0283600 PROTEIN-RELATED"/>
    <property type="match status" value="1"/>
</dbReference>
<gene>
    <name evidence="2" type="ORF">CTI12_AA197240</name>
</gene>
<dbReference type="Proteomes" id="UP000245207">
    <property type="component" value="Unassembled WGS sequence"/>
</dbReference>
<name>A0A2U1P0J8_ARTAN</name>
<organism evidence="2 3">
    <name type="scientific">Artemisia annua</name>
    <name type="common">Sweet wormwood</name>
    <dbReference type="NCBI Taxonomy" id="35608"/>
    <lineage>
        <taxon>Eukaryota</taxon>
        <taxon>Viridiplantae</taxon>
        <taxon>Streptophyta</taxon>
        <taxon>Embryophyta</taxon>
        <taxon>Tracheophyta</taxon>
        <taxon>Spermatophyta</taxon>
        <taxon>Magnoliopsida</taxon>
        <taxon>eudicotyledons</taxon>
        <taxon>Gunneridae</taxon>
        <taxon>Pentapetalae</taxon>
        <taxon>asterids</taxon>
        <taxon>campanulids</taxon>
        <taxon>Asterales</taxon>
        <taxon>Asteraceae</taxon>
        <taxon>Asteroideae</taxon>
        <taxon>Anthemideae</taxon>
        <taxon>Artemisiinae</taxon>
        <taxon>Artemisia</taxon>
    </lineage>
</organism>
<feature type="compositionally biased region" description="Basic and acidic residues" evidence="1">
    <location>
        <begin position="128"/>
        <end position="139"/>
    </location>
</feature>
<dbReference type="EMBL" id="PKPP01001881">
    <property type="protein sequence ID" value="PWA79258.1"/>
    <property type="molecule type" value="Genomic_DNA"/>
</dbReference>
<reference evidence="2 3" key="1">
    <citation type="journal article" date="2018" name="Mol. Plant">
        <title>The genome of Artemisia annua provides insight into the evolution of Asteraceae family and artemisinin biosynthesis.</title>
        <authorList>
            <person name="Shen Q."/>
            <person name="Zhang L."/>
            <person name="Liao Z."/>
            <person name="Wang S."/>
            <person name="Yan T."/>
            <person name="Shi P."/>
            <person name="Liu M."/>
            <person name="Fu X."/>
            <person name="Pan Q."/>
            <person name="Wang Y."/>
            <person name="Lv Z."/>
            <person name="Lu X."/>
            <person name="Zhang F."/>
            <person name="Jiang W."/>
            <person name="Ma Y."/>
            <person name="Chen M."/>
            <person name="Hao X."/>
            <person name="Li L."/>
            <person name="Tang Y."/>
            <person name="Lv G."/>
            <person name="Zhou Y."/>
            <person name="Sun X."/>
            <person name="Brodelius P.E."/>
            <person name="Rose J.K.C."/>
            <person name="Tang K."/>
        </authorList>
    </citation>
    <scope>NUCLEOTIDE SEQUENCE [LARGE SCALE GENOMIC DNA]</scope>
    <source>
        <strain evidence="3">cv. Huhao1</strain>
        <tissue evidence="2">Leaf</tissue>
    </source>
</reference>
<accession>A0A2U1P0J8</accession>
<feature type="compositionally biased region" description="Basic residues" evidence="1">
    <location>
        <begin position="1"/>
        <end position="15"/>
    </location>
</feature>
<feature type="compositionally biased region" description="Basic and acidic residues" evidence="1">
    <location>
        <begin position="106"/>
        <end position="118"/>
    </location>
</feature>
<dbReference type="AlphaFoldDB" id="A0A2U1P0J8"/>
<feature type="region of interest" description="Disordered" evidence="1">
    <location>
        <begin position="1"/>
        <end position="23"/>
    </location>
</feature>
<proteinExistence type="predicted"/>
<dbReference type="PANTHER" id="PTHR34835:SF90">
    <property type="entry name" value="AMINOTRANSFERASE-LIKE PLANT MOBILE DOMAIN-CONTAINING PROTEIN"/>
    <property type="match status" value="1"/>
</dbReference>
<protein>
    <submittedName>
        <fullName evidence="2">Phospholipase-like protein</fullName>
    </submittedName>
</protein>
<sequence>MFVRRSGRLSNRKGRNQGNDEDEVIDLTTPEWNNVEEEFIIDEPAGHVDGEQSTTVVNTDGKMGKEAEEKADNVDANIETDKMEVDKTATEIDESDDDFVANAFERRSKMDGSNKGADKGATGKPIKVSKDNNKGDRIVARNPPASLFTAMTHLTPMQRQDVIDMGFGDILKFKINKVPTRLAFWLLDRFDENTCSLNLPGRVILITRELVRKLLGVPMGEVHLDARDETDHRNQLTRQWKAQFGKERKRHFLTHVAKLIVEGKRSGWLFKINFLVLFFSTLGETNLNNTVNLKFLHLLNNEDDIVKLDWCTYIIEILIKTKRSWKRDGYYNGPIVLLLVLYAHSETPIKIWSTEMLNKIEADLFPNDDGGDTCIDGEGDDEENVLEEDGVYEERDLEEDDAYEDYRIEDVPKDFEGLKKCLVACLKRAGKLVDRADLLLNEGLDIDKNDGALLELKELRKQMFAVPTYSKQPKQGTYPDDYANYSFHTPENGDKPFPFTQVYGTPSGYGELSDKVCEEWHRANGQIPTRLDFDETEEIDLNVTQPPATQGKEVGGSNGETAMDEGEELLESLRNYDSQAPDEAAMFRTPVDTGVCEREKNTSGKQSIQYGSKEIVPYSEPKPLNVIVGNVILNRLKRHKFKPEVLRSPYVVREVSLVSPRTAHEIRVAECLFSARLPETDIVFKNNYVDGTRGELETLYPGIDIACGAIDMFTHVLNDAEKQRNKKTPTRLYCHTSMLTGDMFGIEFDKASEKFTEKMKLVVETSEYGSLVGVDMVHLFEDYMLHENNPKHGNMRESPIMIMETNCRTKNNFVDCGVFVMRHMETFKGDEYGDCCGLSQEGRQQIKELCDLRRKYAAKILLADCNDAKKGFEIEVQGFRIVPDEEKNRLEAEAFKKIKRRAKQFLD</sequence>
<feature type="region of interest" description="Disordered" evidence="1">
    <location>
        <begin position="106"/>
        <end position="139"/>
    </location>
</feature>
<evidence type="ECO:0000313" key="3">
    <source>
        <dbReference type="Proteomes" id="UP000245207"/>
    </source>
</evidence>
<evidence type="ECO:0000256" key="1">
    <source>
        <dbReference type="SAM" id="MobiDB-lite"/>
    </source>
</evidence>
<evidence type="ECO:0000313" key="2">
    <source>
        <dbReference type="EMBL" id="PWA79258.1"/>
    </source>
</evidence>
<keyword evidence="3" id="KW-1185">Reference proteome</keyword>
<comment type="caution">
    <text evidence="2">The sequence shown here is derived from an EMBL/GenBank/DDBJ whole genome shotgun (WGS) entry which is preliminary data.</text>
</comment>